<accession>X1E9N6</accession>
<reference evidence="1" key="1">
    <citation type="journal article" date="2014" name="Front. Microbiol.">
        <title>High frequency of phylogenetically diverse reductive dehalogenase-homologous genes in deep subseafloor sedimentary metagenomes.</title>
        <authorList>
            <person name="Kawai M."/>
            <person name="Futagami T."/>
            <person name="Toyoda A."/>
            <person name="Takaki Y."/>
            <person name="Nishi S."/>
            <person name="Hori S."/>
            <person name="Arai W."/>
            <person name="Tsubouchi T."/>
            <person name="Morono Y."/>
            <person name="Uchiyama I."/>
            <person name="Ito T."/>
            <person name="Fujiyama A."/>
            <person name="Inagaki F."/>
            <person name="Takami H."/>
        </authorList>
    </citation>
    <scope>NUCLEOTIDE SEQUENCE</scope>
    <source>
        <strain evidence="1">Expedition CK06-06</strain>
    </source>
</reference>
<organism evidence="1">
    <name type="scientific">marine sediment metagenome</name>
    <dbReference type="NCBI Taxonomy" id="412755"/>
    <lineage>
        <taxon>unclassified sequences</taxon>
        <taxon>metagenomes</taxon>
        <taxon>ecological metagenomes</taxon>
    </lineage>
</organism>
<dbReference type="AlphaFoldDB" id="X1E9N6"/>
<dbReference type="EMBL" id="BART01036728">
    <property type="protein sequence ID" value="GAH13874.1"/>
    <property type="molecule type" value="Genomic_DNA"/>
</dbReference>
<name>X1E9N6_9ZZZZ</name>
<gene>
    <name evidence="1" type="ORF">S01H4_61796</name>
</gene>
<sequence length="66" mass="6953">VPVAGSLSNAMNSKVYGVALVASPDTDAPSRDVIISRAYYSAAEQQLKQASGQIVVSWKLKFLPSA</sequence>
<comment type="caution">
    <text evidence="1">The sequence shown here is derived from an EMBL/GenBank/DDBJ whole genome shotgun (WGS) entry which is preliminary data.</text>
</comment>
<protein>
    <submittedName>
        <fullName evidence="1">Uncharacterized protein</fullName>
    </submittedName>
</protein>
<proteinExistence type="predicted"/>
<feature type="non-terminal residue" evidence="1">
    <location>
        <position position="1"/>
    </location>
</feature>
<evidence type="ECO:0000313" key="1">
    <source>
        <dbReference type="EMBL" id="GAH13874.1"/>
    </source>
</evidence>